<evidence type="ECO:0000256" key="6">
    <source>
        <dbReference type="ARBA" id="ARBA00022989"/>
    </source>
</evidence>
<keyword evidence="5 8" id="KW-0812">Transmembrane</keyword>
<dbReference type="InterPro" id="IPR006702">
    <property type="entry name" value="CASP_dom"/>
</dbReference>
<reference evidence="11" key="2">
    <citation type="submission" date="2013-04" db="UniProtKB">
        <authorList>
            <consortium name="EnsemblPlants"/>
        </authorList>
    </citation>
    <scope>IDENTIFICATION</scope>
</reference>
<feature type="transmembrane region" description="Helical" evidence="8">
    <location>
        <begin position="56"/>
        <end position="78"/>
    </location>
</feature>
<dbReference type="GO" id="GO:0005886">
    <property type="term" value="C:plasma membrane"/>
    <property type="evidence" value="ECO:0007669"/>
    <property type="project" value="UniProtKB-SubCell"/>
</dbReference>
<evidence type="ECO:0000256" key="2">
    <source>
        <dbReference type="ARBA" id="ARBA00007651"/>
    </source>
</evidence>
<comment type="subcellular location">
    <subcellularLocation>
        <location evidence="1 8">Cell membrane</location>
        <topology evidence="1 8">Multi-pass membrane protein</topology>
    </subcellularLocation>
</comment>
<reference evidence="11" key="1">
    <citation type="journal article" date="2013" name="Nat. Commun.">
        <title>Whole-genome sequencing of Oryza brachyantha reveals mechanisms underlying Oryza genome evolution.</title>
        <authorList>
            <person name="Chen J."/>
            <person name="Huang Q."/>
            <person name="Gao D."/>
            <person name="Wang J."/>
            <person name="Lang Y."/>
            <person name="Liu T."/>
            <person name="Li B."/>
            <person name="Bai Z."/>
            <person name="Luis Goicoechea J."/>
            <person name="Liang C."/>
            <person name="Chen C."/>
            <person name="Zhang W."/>
            <person name="Sun S."/>
            <person name="Liao Y."/>
            <person name="Zhang X."/>
            <person name="Yang L."/>
            <person name="Song C."/>
            <person name="Wang M."/>
            <person name="Shi J."/>
            <person name="Liu G."/>
            <person name="Liu J."/>
            <person name="Zhou H."/>
            <person name="Zhou W."/>
            <person name="Yu Q."/>
            <person name="An N."/>
            <person name="Chen Y."/>
            <person name="Cai Q."/>
            <person name="Wang B."/>
            <person name="Liu B."/>
            <person name="Min J."/>
            <person name="Huang Y."/>
            <person name="Wu H."/>
            <person name="Li Z."/>
            <person name="Zhang Y."/>
            <person name="Yin Y."/>
            <person name="Song W."/>
            <person name="Jiang J."/>
            <person name="Jackson S.A."/>
            <person name="Wing R.A."/>
            <person name="Wang J."/>
            <person name="Chen M."/>
        </authorList>
    </citation>
    <scope>NUCLEOTIDE SEQUENCE [LARGE SCALE GENOMIC DNA]</scope>
    <source>
        <strain evidence="11">cv. IRGC 101232</strain>
    </source>
</reference>
<dbReference type="AlphaFoldDB" id="J3N8Y9"/>
<sequence length="184" mass="19859">MASSSRTALLSAVLALRLLTLALLAASLAVIAADKFAVDDDHKFTFKDVYAYRYVLAVAVVGCVYTLIQIPFAAVGIARRKGMIGGSEDVALFLVCADVVCINLYTYVGVHVAGGDGGGGRPGLHLRHEALARRLESARGAGQVPQPGLRLRRAHAARRRRHGARRNALRLLARPVIDRFRDFS</sequence>
<protein>
    <recommendedName>
        <fullName evidence="8">CASP-like protein</fullName>
    </recommendedName>
</protein>
<dbReference type="Gramene" id="OB11G22750.1">
    <property type="protein sequence ID" value="OB11G22750.1"/>
    <property type="gene ID" value="OB11G22750"/>
</dbReference>
<accession>J3N8Y9</accession>
<comment type="similarity">
    <text evidence="2 8">Belongs to the Casparian strip membrane proteins (CASP) family.</text>
</comment>
<name>J3N8Y9_ORYBR</name>
<feature type="chain" id="PRO_5003775737" description="CASP-like protein" evidence="9">
    <location>
        <begin position="34"/>
        <end position="184"/>
    </location>
</feature>
<comment type="caution">
    <text evidence="8">Lacks conserved residue(s) required for the propagation of feature annotation.</text>
</comment>
<evidence type="ECO:0000313" key="11">
    <source>
        <dbReference type="EnsemblPlants" id="OB11G22750.1"/>
    </source>
</evidence>
<evidence type="ECO:0000256" key="7">
    <source>
        <dbReference type="ARBA" id="ARBA00023136"/>
    </source>
</evidence>
<comment type="subunit">
    <text evidence="3 8">Homodimer and heterodimers.</text>
</comment>
<dbReference type="PANTHER" id="PTHR33573:SF17">
    <property type="entry name" value="CASP-LIKE PROTEIN 4D1"/>
    <property type="match status" value="1"/>
</dbReference>
<evidence type="ECO:0000313" key="12">
    <source>
        <dbReference type="Proteomes" id="UP000006038"/>
    </source>
</evidence>
<feature type="signal peptide" evidence="9">
    <location>
        <begin position="1"/>
        <end position="33"/>
    </location>
</feature>
<keyword evidence="7 8" id="KW-0472">Membrane</keyword>
<dbReference type="Proteomes" id="UP000006038">
    <property type="component" value="Chromosome 11"/>
</dbReference>
<organism evidence="11">
    <name type="scientific">Oryza brachyantha</name>
    <name type="common">malo sina</name>
    <dbReference type="NCBI Taxonomy" id="4533"/>
    <lineage>
        <taxon>Eukaryota</taxon>
        <taxon>Viridiplantae</taxon>
        <taxon>Streptophyta</taxon>
        <taxon>Embryophyta</taxon>
        <taxon>Tracheophyta</taxon>
        <taxon>Spermatophyta</taxon>
        <taxon>Magnoliopsida</taxon>
        <taxon>Liliopsida</taxon>
        <taxon>Poales</taxon>
        <taxon>Poaceae</taxon>
        <taxon>BOP clade</taxon>
        <taxon>Oryzoideae</taxon>
        <taxon>Oryzeae</taxon>
        <taxon>Oryzinae</taxon>
        <taxon>Oryza</taxon>
    </lineage>
</organism>
<dbReference type="eggNOG" id="ENOG502T0E6">
    <property type="taxonomic scope" value="Eukaryota"/>
</dbReference>
<evidence type="ECO:0000256" key="5">
    <source>
        <dbReference type="ARBA" id="ARBA00022692"/>
    </source>
</evidence>
<evidence type="ECO:0000256" key="8">
    <source>
        <dbReference type="RuleBase" id="RU361233"/>
    </source>
</evidence>
<dbReference type="PANTHER" id="PTHR33573">
    <property type="entry name" value="CASP-LIKE PROTEIN 4A4"/>
    <property type="match status" value="1"/>
</dbReference>
<proteinExistence type="inferred from homology"/>
<dbReference type="Pfam" id="PF04535">
    <property type="entry name" value="CASP_dom"/>
    <property type="match status" value="1"/>
</dbReference>
<dbReference type="EnsemblPlants" id="OB11G22750.1">
    <property type="protein sequence ID" value="OB11G22750.1"/>
    <property type="gene ID" value="OB11G22750"/>
</dbReference>
<keyword evidence="4 8" id="KW-1003">Cell membrane</keyword>
<evidence type="ECO:0000256" key="1">
    <source>
        <dbReference type="ARBA" id="ARBA00004651"/>
    </source>
</evidence>
<evidence type="ECO:0000256" key="3">
    <source>
        <dbReference type="ARBA" id="ARBA00011489"/>
    </source>
</evidence>
<keyword evidence="6 8" id="KW-1133">Transmembrane helix</keyword>
<evidence type="ECO:0000256" key="9">
    <source>
        <dbReference type="SAM" id="SignalP"/>
    </source>
</evidence>
<evidence type="ECO:0000259" key="10">
    <source>
        <dbReference type="Pfam" id="PF04535"/>
    </source>
</evidence>
<feature type="transmembrane region" description="Helical" evidence="8">
    <location>
        <begin position="90"/>
        <end position="108"/>
    </location>
</feature>
<keyword evidence="9" id="KW-0732">Signal</keyword>
<feature type="domain" description="Casparian strip membrane protein" evidence="10">
    <location>
        <begin position="9"/>
        <end position="104"/>
    </location>
</feature>
<dbReference type="HOGENOM" id="CLU_1470359_0_0_1"/>
<keyword evidence="12" id="KW-1185">Reference proteome</keyword>
<evidence type="ECO:0000256" key="4">
    <source>
        <dbReference type="ARBA" id="ARBA00022475"/>
    </source>
</evidence>